<dbReference type="EMBL" id="JALBUF010000005">
    <property type="protein sequence ID" value="MCI0183634.1"/>
    <property type="molecule type" value="Genomic_DNA"/>
</dbReference>
<dbReference type="GO" id="GO:0016020">
    <property type="term" value="C:membrane"/>
    <property type="evidence" value="ECO:0007669"/>
    <property type="project" value="TreeGrafter"/>
</dbReference>
<sequence length="351" mass="38622">MPKKRKTWRVMLVSKEVAIMAGCVACALIAVQFQPAASTVDDVLPALSTAVMVGQQTTEQQQPASLQSMLMKVAQYYHASPINPRVDSVWKLIPGLNGVQLNLAATLDAAKKYPNQIPLVFQQIPPNLSMQDFVAEPIYRGNPQKRQMALMINVAWGTEYLPKILSILKSNHVMATFFLDGSWTKKNPEEAKAIVADGMEVGSHAYNHPMMSRLSRSQMISQLSRTNAAIAEATGQKVSLFAPPSGDFNNLVVQVASGMKMRTILWTLDTIDWRKPNPSVIVSRIVNKRTPGALVLMHPTAPTVQALPELIALLKKDGYQLVTVSQLLSSERPVPQTLAQAQQEMSRVSKN</sequence>
<evidence type="ECO:0000256" key="1">
    <source>
        <dbReference type="SAM" id="SignalP"/>
    </source>
</evidence>
<dbReference type="Proteomes" id="UP001139263">
    <property type="component" value="Unassembled WGS sequence"/>
</dbReference>
<evidence type="ECO:0000313" key="4">
    <source>
        <dbReference type="Proteomes" id="UP001139263"/>
    </source>
</evidence>
<evidence type="ECO:0000313" key="3">
    <source>
        <dbReference type="EMBL" id="MCI0183634.1"/>
    </source>
</evidence>
<keyword evidence="4" id="KW-1185">Reference proteome</keyword>
<dbReference type="CDD" id="cd10950">
    <property type="entry name" value="CE4_BsYlxY_like"/>
    <property type="match status" value="1"/>
</dbReference>
<feature type="chain" id="PRO_5040830405" description="NodB homology domain-containing protein" evidence="1">
    <location>
        <begin position="37"/>
        <end position="351"/>
    </location>
</feature>
<gene>
    <name evidence="3" type="ORF">MM817_01917</name>
</gene>
<keyword evidence="1" id="KW-0732">Signal</keyword>
<dbReference type="RefSeq" id="WP_241714166.1">
    <property type="nucleotide sequence ID" value="NZ_JALBUF010000005.1"/>
</dbReference>
<dbReference type="Pfam" id="PF01522">
    <property type="entry name" value="Polysacc_deac_1"/>
    <property type="match status" value="1"/>
</dbReference>
<dbReference type="GO" id="GO:0005975">
    <property type="term" value="P:carbohydrate metabolic process"/>
    <property type="evidence" value="ECO:0007669"/>
    <property type="project" value="InterPro"/>
</dbReference>
<dbReference type="SUPFAM" id="SSF88713">
    <property type="entry name" value="Glycoside hydrolase/deacetylase"/>
    <property type="match status" value="1"/>
</dbReference>
<dbReference type="PROSITE" id="PS51677">
    <property type="entry name" value="NODB"/>
    <property type="match status" value="1"/>
</dbReference>
<dbReference type="InterPro" id="IPR050248">
    <property type="entry name" value="Polysacc_deacetylase_ArnD"/>
</dbReference>
<comment type="caution">
    <text evidence="3">The sequence shown here is derived from an EMBL/GenBank/DDBJ whole genome shotgun (WGS) entry which is preliminary data.</text>
</comment>
<dbReference type="PANTHER" id="PTHR10587">
    <property type="entry name" value="GLYCOSYL TRANSFERASE-RELATED"/>
    <property type="match status" value="1"/>
</dbReference>
<dbReference type="AlphaFoldDB" id="A0A9X1VA07"/>
<organism evidence="3 4">
    <name type="scientific">Sulfoacidibacillus ferrooxidans</name>
    <dbReference type="NCBI Taxonomy" id="2005001"/>
    <lineage>
        <taxon>Bacteria</taxon>
        <taxon>Bacillati</taxon>
        <taxon>Bacillota</taxon>
        <taxon>Bacilli</taxon>
        <taxon>Bacillales</taxon>
        <taxon>Alicyclobacillaceae</taxon>
        <taxon>Sulfoacidibacillus</taxon>
    </lineage>
</organism>
<feature type="signal peptide" evidence="1">
    <location>
        <begin position="1"/>
        <end position="36"/>
    </location>
</feature>
<dbReference type="InterPro" id="IPR011330">
    <property type="entry name" value="Glyco_hydro/deAcase_b/a-brl"/>
</dbReference>
<dbReference type="Gene3D" id="3.20.20.370">
    <property type="entry name" value="Glycoside hydrolase/deacetylase"/>
    <property type="match status" value="1"/>
</dbReference>
<evidence type="ECO:0000259" key="2">
    <source>
        <dbReference type="PROSITE" id="PS51677"/>
    </source>
</evidence>
<protein>
    <recommendedName>
        <fullName evidence="2">NodB homology domain-containing protein</fullName>
    </recommendedName>
</protein>
<name>A0A9X1VA07_9BACL</name>
<dbReference type="InterPro" id="IPR002509">
    <property type="entry name" value="NODB_dom"/>
</dbReference>
<dbReference type="GO" id="GO:0016810">
    <property type="term" value="F:hydrolase activity, acting on carbon-nitrogen (but not peptide) bonds"/>
    <property type="evidence" value="ECO:0007669"/>
    <property type="project" value="InterPro"/>
</dbReference>
<accession>A0A9X1VA07</accession>
<feature type="domain" description="NodB homology" evidence="2">
    <location>
        <begin position="146"/>
        <end position="322"/>
    </location>
</feature>
<proteinExistence type="predicted"/>
<reference evidence="3" key="1">
    <citation type="submission" date="2022-03" db="EMBL/GenBank/DDBJ databases">
        <title>Draft Genome Sequence of Firmicute Strain S0AB, a Heterotrophic Iron/Sulfur-Oxidizing Extreme Acidophile.</title>
        <authorList>
            <person name="Vergara E."/>
            <person name="Pakostova E."/>
            <person name="Johnson D.B."/>
            <person name="Holmes D.S."/>
        </authorList>
    </citation>
    <scope>NUCLEOTIDE SEQUENCE</scope>
    <source>
        <strain evidence="3">S0AB</strain>
    </source>
</reference>
<dbReference type="PANTHER" id="PTHR10587:SF80">
    <property type="entry name" value="CHITOOLIGOSACCHARIDE DEACETYLASE"/>
    <property type="match status" value="1"/>
</dbReference>